<evidence type="ECO:0000256" key="2">
    <source>
        <dbReference type="HAMAP-Rule" id="MF_00460"/>
    </source>
</evidence>
<comment type="similarity">
    <text evidence="1 2">Belongs to the UPF0125 (RnfH) family.</text>
</comment>
<organism evidence="3 4">
    <name type="scientific">Dyella solisilvae</name>
    <dbReference type="NCBI Taxonomy" id="1920168"/>
    <lineage>
        <taxon>Bacteria</taxon>
        <taxon>Pseudomonadati</taxon>
        <taxon>Pseudomonadota</taxon>
        <taxon>Gammaproteobacteria</taxon>
        <taxon>Lysobacterales</taxon>
        <taxon>Rhodanobacteraceae</taxon>
        <taxon>Dyella</taxon>
    </lineage>
</organism>
<dbReference type="Proteomes" id="UP000254711">
    <property type="component" value="Unassembled WGS sequence"/>
</dbReference>
<dbReference type="RefSeq" id="WP_114823291.1">
    <property type="nucleotide sequence ID" value="NZ_QQSY01000001.1"/>
</dbReference>
<evidence type="ECO:0000256" key="1">
    <source>
        <dbReference type="ARBA" id="ARBA00010645"/>
    </source>
</evidence>
<keyword evidence="4" id="KW-1185">Reference proteome</keyword>
<dbReference type="OrthoDB" id="9796575at2"/>
<dbReference type="InterPro" id="IPR016155">
    <property type="entry name" value="Mopterin_synth/thiamin_S_b"/>
</dbReference>
<dbReference type="InterPro" id="IPR005346">
    <property type="entry name" value="RnfH"/>
</dbReference>
<dbReference type="NCBIfam" id="NF002490">
    <property type="entry name" value="PRK01777.1"/>
    <property type="match status" value="1"/>
</dbReference>
<dbReference type="PANTHER" id="PTHR37483">
    <property type="entry name" value="UPF0125 PROTEIN RATB"/>
    <property type="match status" value="1"/>
</dbReference>
<protein>
    <recommendedName>
        <fullName evidence="2">UPF0125 protein DVT68_01460</fullName>
    </recommendedName>
</protein>
<sequence>MAELVNIEVVYAEASRQVVRRVAVPAGSTVMQAIEASGLARDVPGLIVDPSRLGIFSRKATPDQVVGEGDRVEIYRPLTLDPKEARRRRAHEG</sequence>
<comment type="caution">
    <text evidence="3">The sequence shown here is derived from an EMBL/GenBank/DDBJ whole genome shotgun (WGS) entry which is preliminary data.</text>
</comment>
<dbReference type="SUPFAM" id="SSF54285">
    <property type="entry name" value="MoaD/ThiS"/>
    <property type="match status" value="1"/>
</dbReference>
<dbReference type="EMBL" id="QQSY01000001">
    <property type="protein sequence ID" value="RDI99549.1"/>
    <property type="molecule type" value="Genomic_DNA"/>
</dbReference>
<gene>
    <name evidence="3" type="ORF">DVT68_01460</name>
</gene>
<dbReference type="Pfam" id="PF03658">
    <property type="entry name" value="Ub-RnfH"/>
    <property type="match status" value="1"/>
</dbReference>
<proteinExistence type="inferred from homology"/>
<accession>A0A370KA76</accession>
<name>A0A370KA76_9GAMM</name>
<dbReference type="AlphaFoldDB" id="A0A370KA76"/>
<evidence type="ECO:0000313" key="4">
    <source>
        <dbReference type="Proteomes" id="UP000254711"/>
    </source>
</evidence>
<dbReference type="HAMAP" id="MF_00460">
    <property type="entry name" value="UPF0125_RnfH"/>
    <property type="match status" value="1"/>
</dbReference>
<dbReference type="InterPro" id="IPR037021">
    <property type="entry name" value="RnfH_sf"/>
</dbReference>
<reference evidence="3 4" key="1">
    <citation type="submission" date="2018-07" db="EMBL/GenBank/DDBJ databases">
        <title>Dyella solisilvae sp. nov., isolated from the pine and broad-leaved mixed forest soil.</title>
        <authorList>
            <person name="Gao Z."/>
            <person name="Qiu L."/>
        </authorList>
    </citation>
    <scope>NUCLEOTIDE SEQUENCE [LARGE SCALE GENOMIC DNA]</scope>
    <source>
        <strain evidence="3 4">DHG54</strain>
    </source>
</reference>
<dbReference type="Gene3D" id="3.10.20.280">
    <property type="entry name" value="RnfH-like"/>
    <property type="match status" value="1"/>
</dbReference>
<dbReference type="PANTHER" id="PTHR37483:SF1">
    <property type="entry name" value="UPF0125 PROTEIN RATB"/>
    <property type="match status" value="1"/>
</dbReference>
<evidence type="ECO:0000313" key="3">
    <source>
        <dbReference type="EMBL" id="RDI99549.1"/>
    </source>
</evidence>